<name>A0ABN9QHA7_9DINO</name>
<organism evidence="9 10">
    <name type="scientific">Prorocentrum cordatum</name>
    <dbReference type="NCBI Taxonomy" id="2364126"/>
    <lineage>
        <taxon>Eukaryota</taxon>
        <taxon>Sar</taxon>
        <taxon>Alveolata</taxon>
        <taxon>Dinophyceae</taxon>
        <taxon>Prorocentrales</taxon>
        <taxon>Prorocentraceae</taxon>
        <taxon>Prorocentrum</taxon>
    </lineage>
</organism>
<evidence type="ECO:0000313" key="10">
    <source>
        <dbReference type="Proteomes" id="UP001189429"/>
    </source>
</evidence>
<feature type="compositionally biased region" description="Low complexity" evidence="7">
    <location>
        <begin position="620"/>
        <end position="639"/>
    </location>
</feature>
<comment type="caution">
    <text evidence="9">The sequence shown here is derived from an EMBL/GenBank/DDBJ whole genome shotgun (WGS) entry which is preliminary data.</text>
</comment>
<dbReference type="PROSITE" id="PS50305">
    <property type="entry name" value="SIRTUIN"/>
    <property type="match status" value="1"/>
</dbReference>
<gene>
    <name evidence="9" type="ORF">PCOR1329_LOCUS11907</name>
</gene>
<comment type="similarity">
    <text evidence="5">Belongs to the sirtuin family. Class IV subfamily.</text>
</comment>
<evidence type="ECO:0000256" key="5">
    <source>
        <dbReference type="ARBA" id="ARBA00038170"/>
    </source>
</evidence>
<keyword evidence="4" id="KW-0520">NAD</keyword>
<sequence>MAAEGARSSGPPHGALLRGAGLAPARLVAACAEEARPGFASERADEFLDTPASLAAKVEVLARLMRQSRHCVAYTGAGLSTAAGIGDYASRAAGSLGAPADPRPERDWPALQPTAGHRALEAMRAAGLLHGWVQQNHDGLPQRAGVPQAFVNEIHGSWFDPANPTVGFGEPLREDLFAALLAEELKCDLCLALGTSLCDTPSTADRIAVTPALRSHWETPAEQIGEKALGLAVVSLQRTRLDPLAAVRVYAPLDEVLEALATALGLALPDADAVDTAPDVAAFDAAPGAAADAATRLRPGDEAVVAAGPDRGNVLRAVRRTQLGDLELSLAGAPGSPPRRALLGSWWLGRGSGPPPALLPPGAEVPPQRTLASLLPLLPPWAAAALGLPCAAGSARRSPVELGPDAGLAVEGLWEGSSASADGCVHRPAQPLRLVLASCAVGGGRVFGAGYSAWPAGGAAGAPGRAFFVLQGEVRADGRVRIMQHWDVDPDASTESAAPTEFVGQAAACEAGLAIAGAWRRSSAPSAPHGQGAFALHHRPSRLAGRWEPGAGASGGGPLHGRCALSCEPPLLFGAAERRGGPGQPLLVRGAFLGGAAEFVPGRPRGQTGAHEVWVHTSLPPRGGSLPRRPAHGAAAAAPSRPPPPAVLRGELDARGPRGPLLRLGGSAELRMPPHPAAPALPLTAADGAAEELDRALRRYRALAPR</sequence>
<proteinExistence type="inferred from homology"/>
<feature type="region of interest" description="Disordered" evidence="7">
    <location>
        <begin position="620"/>
        <end position="658"/>
    </location>
</feature>
<dbReference type="EMBL" id="CAUYUJ010003447">
    <property type="protein sequence ID" value="CAK0805395.1"/>
    <property type="molecule type" value="Genomic_DNA"/>
</dbReference>
<dbReference type="Proteomes" id="UP001189429">
    <property type="component" value="Unassembled WGS sequence"/>
</dbReference>
<evidence type="ECO:0000256" key="4">
    <source>
        <dbReference type="ARBA" id="ARBA00023027"/>
    </source>
</evidence>
<feature type="domain" description="Deacetylase sirtuin-type" evidence="8">
    <location>
        <begin position="51"/>
        <end position="267"/>
    </location>
</feature>
<evidence type="ECO:0000256" key="3">
    <source>
        <dbReference type="ARBA" id="ARBA00022833"/>
    </source>
</evidence>
<dbReference type="InterPro" id="IPR026590">
    <property type="entry name" value="Ssirtuin_cat_dom"/>
</dbReference>
<evidence type="ECO:0000256" key="2">
    <source>
        <dbReference type="ARBA" id="ARBA00022723"/>
    </source>
</evidence>
<evidence type="ECO:0000259" key="8">
    <source>
        <dbReference type="PROSITE" id="PS50305"/>
    </source>
</evidence>
<dbReference type="InterPro" id="IPR050134">
    <property type="entry name" value="NAD-dep_sirtuin_deacylases"/>
</dbReference>
<dbReference type="Gene3D" id="3.40.50.1220">
    <property type="entry name" value="TPP-binding domain"/>
    <property type="match status" value="1"/>
</dbReference>
<accession>A0ABN9QHA7</accession>
<dbReference type="InterPro" id="IPR029035">
    <property type="entry name" value="DHS-like_NAD/FAD-binding_dom"/>
</dbReference>
<dbReference type="PANTHER" id="PTHR11085:SF1">
    <property type="entry name" value="NAD-DEPENDENT PROTEIN DEACETYLASE SIRTUIN-7"/>
    <property type="match status" value="1"/>
</dbReference>
<keyword evidence="10" id="KW-1185">Reference proteome</keyword>
<evidence type="ECO:0000256" key="7">
    <source>
        <dbReference type="SAM" id="MobiDB-lite"/>
    </source>
</evidence>
<comment type="caution">
    <text evidence="6">Lacks conserved residue(s) required for the propagation of feature annotation.</text>
</comment>
<dbReference type="SUPFAM" id="SSF52467">
    <property type="entry name" value="DHS-like NAD/FAD-binding domain"/>
    <property type="match status" value="1"/>
</dbReference>
<keyword evidence="2" id="KW-0479">Metal-binding</keyword>
<dbReference type="PANTHER" id="PTHR11085">
    <property type="entry name" value="NAD-DEPENDENT PROTEIN DEACYLASE SIRTUIN-5, MITOCHONDRIAL-RELATED"/>
    <property type="match status" value="1"/>
</dbReference>
<evidence type="ECO:0000256" key="1">
    <source>
        <dbReference type="ARBA" id="ARBA00001947"/>
    </source>
</evidence>
<evidence type="ECO:0000256" key="6">
    <source>
        <dbReference type="PROSITE-ProRule" id="PRU00236"/>
    </source>
</evidence>
<evidence type="ECO:0000313" key="9">
    <source>
        <dbReference type="EMBL" id="CAK0805395.1"/>
    </source>
</evidence>
<protein>
    <recommendedName>
        <fullName evidence="8">Deacetylase sirtuin-type domain-containing protein</fullName>
    </recommendedName>
</protein>
<keyword evidence="3" id="KW-0862">Zinc</keyword>
<reference evidence="9" key="1">
    <citation type="submission" date="2023-10" db="EMBL/GenBank/DDBJ databases">
        <authorList>
            <person name="Chen Y."/>
            <person name="Shah S."/>
            <person name="Dougan E. K."/>
            <person name="Thang M."/>
            <person name="Chan C."/>
        </authorList>
    </citation>
    <scope>NUCLEOTIDE SEQUENCE [LARGE SCALE GENOMIC DNA]</scope>
</reference>
<comment type="cofactor">
    <cofactor evidence="1">
        <name>Zn(2+)</name>
        <dbReference type="ChEBI" id="CHEBI:29105"/>
    </cofactor>
</comment>